<gene>
    <name evidence="4" type="primary">LOC108885530</name>
</gene>
<protein>
    <submittedName>
        <fullName evidence="4">Cingulin-like isoform X1</fullName>
    </submittedName>
</protein>
<feature type="compositionally biased region" description="Basic and acidic residues" evidence="2">
    <location>
        <begin position="233"/>
        <end position="259"/>
    </location>
</feature>
<feature type="region of interest" description="Disordered" evidence="2">
    <location>
        <begin position="203"/>
        <end position="264"/>
    </location>
</feature>
<feature type="compositionally biased region" description="Polar residues" evidence="2">
    <location>
        <begin position="385"/>
        <end position="412"/>
    </location>
</feature>
<feature type="region of interest" description="Disordered" evidence="2">
    <location>
        <begin position="1056"/>
        <end position="1079"/>
    </location>
</feature>
<dbReference type="Pfam" id="PF15030">
    <property type="entry name" value="DUF4527"/>
    <property type="match status" value="1"/>
</dbReference>
<feature type="region of interest" description="Disordered" evidence="2">
    <location>
        <begin position="352"/>
        <end position="412"/>
    </location>
</feature>
<evidence type="ECO:0000313" key="3">
    <source>
        <dbReference type="Proteomes" id="UP000694890"/>
    </source>
</evidence>
<feature type="coiled-coil region" evidence="1">
    <location>
        <begin position="88"/>
        <end position="165"/>
    </location>
</feature>
<evidence type="ECO:0000313" key="4">
    <source>
        <dbReference type="RefSeq" id="XP_018535417.1"/>
    </source>
</evidence>
<feature type="compositionally biased region" description="Polar residues" evidence="2">
    <location>
        <begin position="708"/>
        <end position="719"/>
    </location>
</feature>
<feature type="region of interest" description="Disordered" evidence="2">
    <location>
        <begin position="1"/>
        <end position="26"/>
    </location>
</feature>
<dbReference type="Proteomes" id="UP000694890">
    <property type="component" value="Linkage group LG8"/>
</dbReference>
<evidence type="ECO:0000256" key="1">
    <source>
        <dbReference type="SAM" id="Coils"/>
    </source>
</evidence>
<name>A0AAJ7PPV0_LATCA</name>
<evidence type="ECO:0000256" key="2">
    <source>
        <dbReference type="SAM" id="MobiDB-lite"/>
    </source>
</evidence>
<feature type="compositionally biased region" description="Basic and acidic residues" evidence="2">
    <location>
        <begin position="211"/>
        <end position="225"/>
    </location>
</feature>
<sequence length="1300" mass="147418">MEDHVTSSGMTGTGSSSVTMATDSMGTDPDLRVLCNRVKFLEQRAGSAVQSDSYLRNRIRELERSEKSLLLQLYQLASASHLPSMQHSQRLDQRLHMLREEVRTMTQEKERGEQVWRERLQRCQRQLKSKEDELSRQSQYFENFKTQLQHKLSLARDREQSLQNRIYTLEKQLLDMTVSAATGNATIRAVRITAGTVTHWGQQDRLTFMRGEGEGEEEKKEERRKQWQPSVGAERDGGREGDEGKAEKETEGGRNKDAEQNSNEARLQGFILSLQEDLRVLLEREEDGMTERRGLVEQLQEAQENSHFLGCKVEEIKAEVHQLRLSESSLMGEVEELREENHRLQQILREAANQTPSQSFMVPDRACPSPGTSSPGCSPTVGPPLSNTQSYPTTKGHSSVGSSGEVQPTFNGAIDQSHSSAVLLGHHREATESTQNNTDDHSSSAKSDSLNLFAHRGPKHNLSLQSLSLTTETIDEFKLGAWSYRGLLNLEESPSEESDALREACRSLGIGDDLEALREQRDRLEAALKHTQEQLEVLAQENTQLKLQLRKQVEEREAEQGSSKEKIGPPPTTDGADHLQSSPTQDNTILALAQDDLVQALNQENRALADRIQELLAHIELREEEMKTEQTQLREHISGLEEDRARLEHENQEQGCLVTELTRKTEDDLNTIMELQQKLEESKEQNDLEKHVDSLVERVLKGEEEPQMVNSQQPASASGPQHNNHHNPLQNSPQNPDQVGHLTKTVHSLKTQHDELTGNIKSLREQQAEVALSVQTKTEEKQQLTRTVWGLKEEKDLIARSLASLKQEREQLTRTICGLKDERDHFIRSMSGLIEEKEQLTKSLSGLEREKEALTESLSRGKEETDQIIQFLRSLQTESEQLSQAVLSLKQERDELIISLKCLREQRDQERSSSALQDDRDKLLKSVSGLREEKERIEHSITCLKQEEKQIMLVIQGTREERDGLQSALPSQTQTEETNQRQHLLNPNTTGATKKMETLVGTGDYAAQRCHTNSCKENSTQQEQSDLMREIEALGAQLKRSLEELDKSHIETKKLHDELCQSESRREEAERKAAQAGEKVMRLTDAAGQMEETRRENESLNTQIKELQSKLRGLVREKTDALSLKTQTEEQYNILTAQLKAKTVALEELNSEYIALKRGQGSKDDLSTALKSLRTRYNDIRAKYDALLKKRSQTDLDIAPLKAKLSCLVAKCQERNNLLVQMMKAMHRHRCVDATLTQQVEELLSDAALQDYTSAFTPGSVIKTADHSAGFTPRFISKFQDYTSVLMPDPDLHRCVHTCK</sequence>
<dbReference type="KEGG" id="lcf:108885530"/>
<dbReference type="RefSeq" id="XP_018535417.1">
    <property type="nucleotide sequence ID" value="XM_018679901.2"/>
</dbReference>
<feature type="compositionally biased region" description="Basic and acidic residues" evidence="2">
    <location>
        <begin position="551"/>
        <end position="567"/>
    </location>
</feature>
<dbReference type="PANTHER" id="PTHR36866:SF1">
    <property type="entry name" value="GENE 1043-RELATED"/>
    <property type="match status" value="1"/>
</dbReference>
<feature type="region of interest" description="Disordered" evidence="2">
    <location>
        <begin position="705"/>
        <end position="740"/>
    </location>
</feature>
<accession>A0AAJ7PPV0</accession>
<dbReference type="InterPro" id="IPR032771">
    <property type="entry name" value="DUF4527"/>
</dbReference>
<feature type="coiled-coil region" evidence="1">
    <location>
        <begin position="791"/>
        <end position="947"/>
    </location>
</feature>
<proteinExistence type="predicted"/>
<feature type="compositionally biased region" description="Low complexity" evidence="2">
    <location>
        <begin position="367"/>
        <end position="384"/>
    </location>
</feature>
<reference evidence="4" key="1">
    <citation type="submission" date="2025-08" db="UniProtKB">
        <authorList>
            <consortium name="RefSeq"/>
        </authorList>
    </citation>
    <scope>IDENTIFICATION</scope>
    <source>
        <tissue evidence="4">Brain</tissue>
    </source>
</reference>
<feature type="compositionally biased region" description="Polar residues" evidence="2">
    <location>
        <begin position="968"/>
        <end position="988"/>
    </location>
</feature>
<feature type="region of interest" description="Disordered" evidence="2">
    <location>
        <begin position="962"/>
        <end position="988"/>
    </location>
</feature>
<feature type="compositionally biased region" description="Basic and acidic residues" evidence="2">
    <location>
        <begin position="1056"/>
        <end position="1073"/>
    </location>
</feature>
<feature type="coiled-coil region" evidence="1">
    <location>
        <begin position="598"/>
        <end position="692"/>
    </location>
</feature>
<keyword evidence="1" id="KW-0175">Coiled coil</keyword>
<feature type="compositionally biased region" description="Low complexity" evidence="2">
    <location>
        <begin position="720"/>
        <end position="736"/>
    </location>
</feature>
<feature type="compositionally biased region" description="Low complexity" evidence="2">
    <location>
        <begin position="1"/>
        <end position="20"/>
    </location>
</feature>
<dbReference type="GeneID" id="108885530"/>
<dbReference type="PANTHER" id="PTHR36866">
    <property type="entry name" value="CHROMOSOME 4 OPEN READING FRAME 50"/>
    <property type="match status" value="1"/>
</dbReference>
<organism evidence="3 4">
    <name type="scientific">Lates calcarifer</name>
    <name type="common">Barramundi</name>
    <name type="synonym">Holocentrus calcarifer</name>
    <dbReference type="NCBI Taxonomy" id="8187"/>
    <lineage>
        <taxon>Eukaryota</taxon>
        <taxon>Metazoa</taxon>
        <taxon>Chordata</taxon>
        <taxon>Craniata</taxon>
        <taxon>Vertebrata</taxon>
        <taxon>Euteleostomi</taxon>
        <taxon>Actinopterygii</taxon>
        <taxon>Neopterygii</taxon>
        <taxon>Teleostei</taxon>
        <taxon>Neoteleostei</taxon>
        <taxon>Acanthomorphata</taxon>
        <taxon>Carangaria</taxon>
        <taxon>Carangaria incertae sedis</taxon>
        <taxon>Centropomidae</taxon>
        <taxon>Lates</taxon>
    </lineage>
</organism>
<feature type="region of interest" description="Disordered" evidence="2">
    <location>
        <begin position="550"/>
        <end position="583"/>
    </location>
</feature>